<protein>
    <recommendedName>
        <fullName evidence="3">Rab-GAP TBC domain-containing protein</fullName>
    </recommendedName>
</protein>
<dbReference type="SMART" id="SM00164">
    <property type="entry name" value="TBC"/>
    <property type="match status" value="1"/>
</dbReference>
<dbReference type="FunFam" id="1.10.10.750:FF:000001">
    <property type="entry name" value="TBC1 domain family member 10A"/>
    <property type="match status" value="1"/>
</dbReference>
<dbReference type="Ensembl" id="ENSMMOT00000010685.1">
    <property type="protein sequence ID" value="ENSMMOP00000010502.1"/>
    <property type="gene ID" value="ENSMMOG00000008097.1"/>
</dbReference>
<dbReference type="STRING" id="94237.ENSMMOP00000010502"/>
<evidence type="ECO:0000256" key="2">
    <source>
        <dbReference type="SAM" id="MobiDB-lite"/>
    </source>
</evidence>
<evidence type="ECO:0000256" key="1">
    <source>
        <dbReference type="ARBA" id="ARBA00022468"/>
    </source>
</evidence>
<dbReference type="InterPro" id="IPR035969">
    <property type="entry name" value="Rab-GAP_TBC_sf"/>
</dbReference>
<accession>A0A3Q3WEH9</accession>
<dbReference type="GO" id="GO:0005886">
    <property type="term" value="C:plasma membrane"/>
    <property type="evidence" value="ECO:0007669"/>
    <property type="project" value="UniProtKB-ARBA"/>
</dbReference>
<feature type="region of interest" description="Disordered" evidence="2">
    <location>
        <begin position="1"/>
        <end position="51"/>
    </location>
</feature>
<dbReference type="FunFam" id="1.10.8.270:FF:000007">
    <property type="entry name" value="TBC1 domain family member 10A"/>
    <property type="match status" value="1"/>
</dbReference>
<dbReference type="Gene3D" id="1.10.8.270">
    <property type="entry name" value="putative rabgap domain of human tbc1 domain family member 14 like domains"/>
    <property type="match status" value="1"/>
</dbReference>
<evidence type="ECO:0000313" key="5">
    <source>
        <dbReference type="Proteomes" id="UP000261620"/>
    </source>
</evidence>
<dbReference type="InterPro" id="IPR000195">
    <property type="entry name" value="Rab-GAP-TBC_dom"/>
</dbReference>
<dbReference type="GO" id="GO:0031267">
    <property type="term" value="F:small GTPase binding"/>
    <property type="evidence" value="ECO:0007669"/>
    <property type="project" value="TreeGrafter"/>
</dbReference>
<keyword evidence="5" id="KW-1185">Reference proteome</keyword>
<dbReference type="Proteomes" id="UP000261620">
    <property type="component" value="Unplaced"/>
</dbReference>
<dbReference type="SUPFAM" id="SSF47923">
    <property type="entry name" value="Ypt/Rab-GAP domain of gyp1p"/>
    <property type="match status" value="2"/>
</dbReference>
<feature type="domain" description="Rab-GAP TBC" evidence="3">
    <location>
        <begin position="98"/>
        <end position="286"/>
    </location>
</feature>
<feature type="region of interest" description="Disordered" evidence="2">
    <location>
        <begin position="400"/>
        <end position="465"/>
    </location>
</feature>
<dbReference type="Pfam" id="PF00566">
    <property type="entry name" value="RabGAP-TBC"/>
    <property type="match status" value="1"/>
</dbReference>
<organism evidence="4 5">
    <name type="scientific">Mola mola</name>
    <name type="common">Ocean sunfish</name>
    <name type="synonym">Tetraodon mola</name>
    <dbReference type="NCBI Taxonomy" id="94237"/>
    <lineage>
        <taxon>Eukaryota</taxon>
        <taxon>Metazoa</taxon>
        <taxon>Chordata</taxon>
        <taxon>Craniata</taxon>
        <taxon>Vertebrata</taxon>
        <taxon>Euteleostomi</taxon>
        <taxon>Actinopterygii</taxon>
        <taxon>Neopterygii</taxon>
        <taxon>Teleostei</taxon>
        <taxon>Neoteleostei</taxon>
        <taxon>Acanthomorphata</taxon>
        <taxon>Eupercaria</taxon>
        <taxon>Tetraodontiformes</taxon>
        <taxon>Molidae</taxon>
        <taxon>Mola</taxon>
    </lineage>
</organism>
<evidence type="ECO:0000313" key="4">
    <source>
        <dbReference type="Ensembl" id="ENSMMOP00000010502.1"/>
    </source>
</evidence>
<dbReference type="AlphaFoldDB" id="A0A3Q3WEH9"/>
<proteinExistence type="predicted"/>
<dbReference type="PANTHER" id="PTHR47219">
    <property type="entry name" value="RAB GTPASE-ACTIVATING PROTEIN 1-LIKE"/>
    <property type="match status" value="1"/>
</dbReference>
<dbReference type="Gene3D" id="1.10.472.80">
    <property type="entry name" value="Ypt/Rab-GAP domain of gyp1p, domain 3"/>
    <property type="match status" value="1"/>
</dbReference>
<reference evidence="4" key="2">
    <citation type="submission" date="2025-09" db="UniProtKB">
        <authorList>
            <consortium name="Ensembl"/>
        </authorList>
    </citation>
    <scope>IDENTIFICATION</scope>
</reference>
<reference evidence="4" key="1">
    <citation type="submission" date="2025-08" db="UniProtKB">
        <authorList>
            <consortium name="Ensembl"/>
        </authorList>
    </citation>
    <scope>IDENTIFICATION</scope>
</reference>
<keyword evidence="1" id="KW-0343">GTPase activation</keyword>
<dbReference type="GO" id="GO:0005096">
    <property type="term" value="F:GTPase activator activity"/>
    <property type="evidence" value="ECO:0007669"/>
    <property type="project" value="UniProtKB-KW"/>
</dbReference>
<sequence>MAKTEQGNGLDMRGGRDKLTDNGKAGGWPGSDPEANGSPIIPGENQVDRYGFTGGAHAEEIPNEVLRQRETKWLDMLNSWDKWMAKKHNKVKERCQKGIPPSLRGRAWLYLTGGKVKREQNWGKFQELNSQPGDPKWVDIIERDLHRQFPFHEMFAARGGHGQRDLFSVLKAYSLYRPEEGYCQAQAPIAAVLLMHMPAEDAFWVLVQICEKYLPGYYSSGLEAIQLDGEILYALLRRGAPVAHRHLKKHKLEPILYMTEWFMCAFSRTLPWASVLRVWDMFLCEGVKILFRVGLVLLKCMLGSQEKLKSCQGLYETMELLRAIRPQYMQEAFLVQEIIELHVSEKDIEKEHHAQLRRWKESRGDLHCKSPPRMHGAKAIMTAEPPGRQYLKERPSIIVYSPLSSGTDGDRAEERGKAKEGKQIPSSPEEANPYLPPIDPSPLLKHTTIDGSRVSLSSAEHDTYL</sequence>
<dbReference type="InterPro" id="IPR050302">
    <property type="entry name" value="Rab_GAP_TBC_domain"/>
</dbReference>
<feature type="compositionally biased region" description="Basic and acidic residues" evidence="2">
    <location>
        <begin position="408"/>
        <end position="422"/>
    </location>
</feature>
<evidence type="ECO:0000259" key="3">
    <source>
        <dbReference type="PROSITE" id="PS50086"/>
    </source>
</evidence>
<dbReference type="Gene3D" id="1.10.10.750">
    <property type="entry name" value="Ypt/Rab-GAP domain of gyp1p, domain 1"/>
    <property type="match status" value="1"/>
</dbReference>
<dbReference type="FunFam" id="1.10.472.80:FF:000008">
    <property type="entry name" value="TBC1 domain family member 10A"/>
    <property type="match status" value="1"/>
</dbReference>
<dbReference type="PANTHER" id="PTHR47219:SF4">
    <property type="entry name" value="TBC1 DOMAIN FAMILY MEMBER 10A"/>
    <property type="match status" value="1"/>
</dbReference>
<dbReference type="PROSITE" id="PS50086">
    <property type="entry name" value="TBC_RABGAP"/>
    <property type="match status" value="1"/>
</dbReference>
<dbReference type="OMA" id="AIQPQYM"/>
<name>A0A3Q3WEH9_MOLML</name>